<sequence length="382" mass="40929">MSNIDPLLRYLLHPSGRKIDTIAETSIKVIAATSILTIVLIFFFVFKEASSLFFPGESHSTAKTENISGSSPAEYNPDGNAPTEYNPDGNAPVATSPSGDAPTEYNPDGDSLALGPAKTETSPQPEPEKLSLFENLFSKVWQPVSSVPKFGILPLIIGTAKTTVIAILIGAPLAVLAALNITFFVPRKVREIVKPAIEMLANFPSVVIGFFCLMDVATVVKATFDLDFRLNALTGGIGLALAVTPIIFTVAEDALSTVPQSYRQASLALGATEWQTAYRVMLPAALPGVFAAVLLGVGRAFGETMIALMATGNAPMMSFGIFDPSRTFAATIGAEMGEVIWGSEHYNILFFLGVLLFLFTFTLNAITELYVKKKLMKKFQGS</sequence>
<evidence type="ECO:0000256" key="1">
    <source>
        <dbReference type="ARBA" id="ARBA00004651"/>
    </source>
</evidence>
<gene>
    <name evidence="9" type="primary">pstC</name>
    <name evidence="9" type="ORF">EHO57_00130</name>
    <name evidence="10" type="ORF">EHQ53_15890</name>
</gene>
<dbReference type="SUPFAM" id="SSF161098">
    <property type="entry name" value="MetI-like"/>
    <property type="match status" value="1"/>
</dbReference>
<keyword evidence="5" id="KW-0813">Transport</keyword>
<feature type="transmembrane region" description="Helical" evidence="5">
    <location>
        <begin position="197"/>
        <end position="220"/>
    </location>
</feature>
<dbReference type="PANTHER" id="PTHR42727">
    <property type="entry name" value="PHOSPHATE TRANSPORT SYSTEM PERMEASE PROTEIN"/>
    <property type="match status" value="1"/>
</dbReference>
<dbReference type="Proteomes" id="UP000297273">
    <property type="component" value="Unassembled WGS sequence"/>
</dbReference>
<evidence type="ECO:0000256" key="5">
    <source>
        <dbReference type="RuleBase" id="RU363032"/>
    </source>
</evidence>
<feature type="region of interest" description="Disordered" evidence="7">
    <location>
        <begin position="59"/>
        <end position="126"/>
    </location>
</feature>
<dbReference type="InterPro" id="IPR000515">
    <property type="entry name" value="MetI-like"/>
</dbReference>
<evidence type="ECO:0000256" key="7">
    <source>
        <dbReference type="SAM" id="MobiDB-lite"/>
    </source>
</evidence>
<feature type="transmembrane region" description="Helical" evidence="5">
    <location>
        <begin position="276"/>
        <end position="301"/>
    </location>
</feature>
<accession>A0A5F1ZPQ4</accession>
<reference evidence="10" key="1">
    <citation type="submission" date="2018-10" db="EMBL/GenBank/DDBJ databases">
        <authorList>
            <person name="Vincent A.T."/>
            <person name="Schiettekatte O."/>
            <person name="Bourhy P."/>
            <person name="Veyrier F.J."/>
            <person name="Picardeau M."/>
        </authorList>
    </citation>
    <scope>NUCLEOTIDE SEQUENCE</scope>
    <source>
        <strain evidence="10">201702690</strain>
    </source>
</reference>
<feature type="transmembrane region" description="Helical" evidence="5">
    <location>
        <begin position="164"/>
        <end position="185"/>
    </location>
</feature>
<dbReference type="RefSeq" id="WP_135646765.1">
    <property type="nucleotide sequence ID" value="NZ_RQER01000001.1"/>
</dbReference>
<dbReference type="GO" id="GO:0006817">
    <property type="term" value="P:phosphate ion transport"/>
    <property type="evidence" value="ECO:0007669"/>
    <property type="project" value="UniProtKB-KW"/>
</dbReference>
<dbReference type="PANTHER" id="PTHR42727:SF1">
    <property type="entry name" value="PHOSPHATE TRANSPORT SYSTEM PERMEASE"/>
    <property type="match status" value="1"/>
</dbReference>
<evidence type="ECO:0000256" key="3">
    <source>
        <dbReference type="ARBA" id="ARBA00022989"/>
    </source>
</evidence>
<keyword evidence="6" id="KW-0592">Phosphate transport</keyword>
<proteinExistence type="inferred from homology"/>
<evidence type="ECO:0000256" key="4">
    <source>
        <dbReference type="ARBA" id="ARBA00023136"/>
    </source>
</evidence>
<dbReference type="AlphaFoldDB" id="A0A5F1ZPQ4"/>
<evidence type="ECO:0000313" key="9">
    <source>
        <dbReference type="EMBL" id="TGK05127.1"/>
    </source>
</evidence>
<dbReference type="Proteomes" id="UP000297946">
    <property type="component" value="Unassembled WGS sequence"/>
</dbReference>
<comment type="similarity">
    <text evidence="6">Belongs to the binding-protein-dependent transport system permease family. CysTW subfamily.</text>
</comment>
<organism evidence="9 12">
    <name type="scientific">Leptospira langatensis</name>
    <dbReference type="NCBI Taxonomy" id="2484983"/>
    <lineage>
        <taxon>Bacteria</taxon>
        <taxon>Pseudomonadati</taxon>
        <taxon>Spirochaetota</taxon>
        <taxon>Spirochaetia</taxon>
        <taxon>Leptospirales</taxon>
        <taxon>Leptospiraceae</taxon>
        <taxon>Leptospira</taxon>
    </lineage>
</organism>
<evidence type="ECO:0000313" key="10">
    <source>
        <dbReference type="EMBL" id="TGL38263.1"/>
    </source>
</evidence>
<comment type="function">
    <text evidence="6">Part of the binding-protein-dependent transport system for phosphate; probably responsible for the translocation of the substrate across the membrane.</text>
</comment>
<dbReference type="InterPro" id="IPR035906">
    <property type="entry name" value="MetI-like_sf"/>
</dbReference>
<feature type="transmembrane region" description="Helical" evidence="5">
    <location>
        <begin position="232"/>
        <end position="255"/>
    </location>
</feature>
<evidence type="ECO:0000313" key="12">
    <source>
        <dbReference type="Proteomes" id="UP000297946"/>
    </source>
</evidence>
<keyword evidence="11" id="KW-1185">Reference proteome</keyword>
<dbReference type="PROSITE" id="PS50928">
    <property type="entry name" value="ABC_TM1"/>
    <property type="match status" value="1"/>
</dbReference>
<protein>
    <recommendedName>
        <fullName evidence="6">Phosphate transport system permease protein</fullName>
    </recommendedName>
</protein>
<dbReference type="InterPro" id="IPR011864">
    <property type="entry name" value="Phosphate_PstC"/>
</dbReference>
<evidence type="ECO:0000256" key="2">
    <source>
        <dbReference type="ARBA" id="ARBA00022692"/>
    </source>
</evidence>
<dbReference type="NCBIfam" id="TIGR02138">
    <property type="entry name" value="phosphate_pstC"/>
    <property type="match status" value="1"/>
</dbReference>
<keyword evidence="4 5" id="KW-0472">Membrane</keyword>
<reference evidence="9 12" key="2">
    <citation type="journal article" date="2019" name="PLoS Negl. Trop. Dis.">
        <title>Revisiting the worldwide diversity of Leptospira species in the environment.</title>
        <authorList>
            <person name="Vincent A.T."/>
            <person name="Schiettekatte O."/>
            <person name="Bourhy P."/>
            <person name="Veyrier F.J."/>
            <person name="Picardeau M."/>
        </authorList>
    </citation>
    <scope>NUCLEOTIDE SEQUENCE [LARGE SCALE GENOMIC DNA]</scope>
    <source>
        <strain evidence="10">201702690</strain>
        <strain evidence="9 12">SSW18</strain>
    </source>
</reference>
<feature type="domain" description="ABC transmembrane type-1" evidence="8">
    <location>
        <begin position="152"/>
        <end position="367"/>
    </location>
</feature>
<keyword evidence="6" id="KW-1003">Cell membrane</keyword>
<dbReference type="CDD" id="cd06261">
    <property type="entry name" value="TM_PBP2"/>
    <property type="match status" value="1"/>
</dbReference>
<dbReference type="GO" id="GO:0005886">
    <property type="term" value="C:plasma membrane"/>
    <property type="evidence" value="ECO:0007669"/>
    <property type="project" value="UniProtKB-SubCell"/>
</dbReference>
<dbReference type="OrthoDB" id="9785113at2"/>
<dbReference type="EMBL" id="RQGC01000013">
    <property type="protein sequence ID" value="TGL38263.1"/>
    <property type="molecule type" value="Genomic_DNA"/>
</dbReference>
<dbReference type="GO" id="GO:0005315">
    <property type="term" value="F:phosphate transmembrane transporter activity"/>
    <property type="evidence" value="ECO:0007669"/>
    <property type="project" value="InterPro"/>
</dbReference>
<comment type="caution">
    <text evidence="9">The sequence shown here is derived from an EMBL/GenBank/DDBJ whole genome shotgun (WGS) entry which is preliminary data.</text>
</comment>
<evidence type="ECO:0000259" key="8">
    <source>
        <dbReference type="PROSITE" id="PS50928"/>
    </source>
</evidence>
<feature type="compositionally biased region" description="Polar residues" evidence="7">
    <location>
        <begin position="59"/>
        <end position="73"/>
    </location>
</feature>
<evidence type="ECO:0000256" key="6">
    <source>
        <dbReference type="RuleBase" id="RU363054"/>
    </source>
</evidence>
<name>A0A5F1ZPQ4_9LEPT</name>
<comment type="subcellular location">
    <subcellularLocation>
        <location evidence="1 5">Cell membrane</location>
        <topology evidence="1 5">Multi-pass membrane protein</topology>
    </subcellularLocation>
</comment>
<keyword evidence="3 5" id="KW-1133">Transmembrane helix</keyword>
<dbReference type="EMBL" id="RQER01000001">
    <property type="protein sequence ID" value="TGK05127.1"/>
    <property type="molecule type" value="Genomic_DNA"/>
</dbReference>
<dbReference type="Gene3D" id="1.10.3720.10">
    <property type="entry name" value="MetI-like"/>
    <property type="match status" value="1"/>
</dbReference>
<dbReference type="Pfam" id="PF00528">
    <property type="entry name" value="BPD_transp_1"/>
    <property type="match status" value="1"/>
</dbReference>
<evidence type="ECO:0000313" key="11">
    <source>
        <dbReference type="Proteomes" id="UP000297273"/>
    </source>
</evidence>
<keyword evidence="2 5" id="KW-0812">Transmembrane</keyword>
<feature type="transmembrane region" description="Helical" evidence="5">
    <location>
        <begin position="27"/>
        <end position="46"/>
    </location>
</feature>
<feature type="transmembrane region" description="Helical" evidence="5">
    <location>
        <begin position="348"/>
        <end position="371"/>
    </location>
</feature>